<dbReference type="Gene3D" id="3.60.21.60">
    <property type="match status" value="2"/>
</dbReference>
<feature type="region of interest" description="Disordered" evidence="7">
    <location>
        <begin position="73"/>
        <end position="99"/>
    </location>
</feature>
<evidence type="ECO:0000259" key="9">
    <source>
        <dbReference type="Pfam" id="PF08418"/>
    </source>
</evidence>
<organism evidence="11 12">
    <name type="scientific">Hermetia illucens</name>
    <name type="common">Black soldier fly</name>
    <dbReference type="NCBI Taxonomy" id="343691"/>
    <lineage>
        <taxon>Eukaryota</taxon>
        <taxon>Metazoa</taxon>
        <taxon>Ecdysozoa</taxon>
        <taxon>Arthropoda</taxon>
        <taxon>Hexapoda</taxon>
        <taxon>Insecta</taxon>
        <taxon>Pterygota</taxon>
        <taxon>Neoptera</taxon>
        <taxon>Endopterygota</taxon>
        <taxon>Diptera</taxon>
        <taxon>Brachycera</taxon>
        <taxon>Stratiomyomorpha</taxon>
        <taxon>Stratiomyidae</taxon>
        <taxon>Hermetiinae</taxon>
        <taxon>Hermetia</taxon>
    </lineage>
</organism>
<name>A0A7R8YTW5_HERIL</name>
<dbReference type="PANTHER" id="PTHR23061:SF12">
    <property type="entry name" value="DNA POLYMERASE ALPHA SUBUNIT B"/>
    <property type="match status" value="1"/>
</dbReference>
<evidence type="ECO:0000313" key="11">
    <source>
        <dbReference type="EMBL" id="CAD7084844.1"/>
    </source>
</evidence>
<reference evidence="11 12" key="1">
    <citation type="submission" date="2020-11" db="EMBL/GenBank/DDBJ databases">
        <authorList>
            <person name="Wallbank WR R."/>
            <person name="Pardo Diaz C."/>
            <person name="Kozak K."/>
            <person name="Martin S."/>
            <person name="Jiggins C."/>
            <person name="Moest M."/>
            <person name="Warren A I."/>
            <person name="Generalovic N T."/>
            <person name="Byers J.R.P. K."/>
            <person name="Montejo-Kovacevich G."/>
            <person name="Yen C E."/>
        </authorList>
    </citation>
    <scope>NUCLEOTIDE SEQUENCE [LARGE SCALE GENOMIC DNA]</scope>
</reference>
<evidence type="ECO:0000256" key="7">
    <source>
        <dbReference type="SAM" id="MobiDB-lite"/>
    </source>
</evidence>
<feature type="compositionally biased region" description="Polar residues" evidence="7">
    <location>
        <begin position="146"/>
        <end position="164"/>
    </location>
</feature>
<dbReference type="EMBL" id="LR899011">
    <property type="protein sequence ID" value="CAD7084844.1"/>
    <property type="molecule type" value="Genomic_DNA"/>
</dbReference>
<evidence type="ECO:0000259" key="8">
    <source>
        <dbReference type="Pfam" id="PF04042"/>
    </source>
</evidence>
<dbReference type="GO" id="GO:0003677">
    <property type="term" value="F:DNA binding"/>
    <property type="evidence" value="ECO:0007669"/>
    <property type="project" value="InterPro"/>
</dbReference>
<keyword evidence="12" id="KW-1185">Reference proteome</keyword>
<dbReference type="InterPro" id="IPR013627">
    <property type="entry name" value="Pol_alpha_B_N"/>
</dbReference>
<feature type="compositionally biased region" description="Basic residues" evidence="7">
    <location>
        <begin position="74"/>
        <end position="85"/>
    </location>
</feature>
<keyword evidence="4 6" id="KW-0235">DNA replication</keyword>
<feature type="region of interest" description="Disordered" evidence="7">
    <location>
        <begin position="146"/>
        <end position="166"/>
    </location>
</feature>
<comment type="similarity">
    <text evidence="2 6">Belongs to the DNA polymerase alpha subunit B family.</text>
</comment>
<dbReference type="OMA" id="QQFDEMG"/>
<dbReference type="InterPro" id="IPR016722">
    <property type="entry name" value="DNA_pol_alpha_bsu"/>
</dbReference>
<dbReference type="OrthoDB" id="336885at2759"/>
<evidence type="ECO:0000313" key="12">
    <source>
        <dbReference type="Proteomes" id="UP000594454"/>
    </source>
</evidence>
<dbReference type="GO" id="GO:0006270">
    <property type="term" value="P:DNA replication initiation"/>
    <property type="evidence" value="ECO:0007669"/>
    <property type="project" value="TreeGrafter"/>
</dbReference>
<feature type="domain" description="DNA polymerase alpha subunit B OB" evidence="10">
    <location>
        <begin position="231"/>
        <end position="326"/>
    </location>
</feature>
<feature type="domain" description="DNA polymerase alpha/delta/epsilon subunit B" evidence="8">
    <location>
        <begin position="345"/>
        <end position="543"/>
    </location>
</feature>
<protein>
    <recommendedName>
        <fullName evidence="3 6">DNA polymerase alpha subunit B</fullName>
    </recommendedName>
</protein>
<evidence type="ECO:0000256" key="5">
    <source>
        <dbReference type="ARBA" id="ARBA00023242"/>
    </source>
</evidence>
<feature type="domain" description="DNA polymerase alpha subunit B N-terminal" evidence="9">
    <location>
        <begin position="6"/>
        <end position="71"/>
    </location>
</feature>
<evidence type="ECO:0000256" key="1">
    <source>
        <dbReference type="ARBA" id="ARBA00004123"/>
    </source>
</evidence>
<keyword evidence="5 6" id="KW-0539">Nucleus</keyword>
<proteinExistence type="inferred from homology"/>
<comment type="function">
    <text evidence="6">Accessory subunit of the DNA polymerase alpha complex (also known as the alpha DNA polymerase-primase complex) which plays an essential role in the initiation of DNA synthesis.</text>
</comment>
<comment type="subcellular location">
    <subcellularLocation>
        <location evidence="1 6">Nucleus</location>
    </subcellularLocation>
</comment>
<evidence type="ECO:0000256" key="4">
    <source>
        <dbReference type="ARBA" id="ARBA00022705"/>
    </source>
</evidence>
<dbReference type="FunCoup" id="A0A7R8YTW5">
    <property type="interactions" value="1196"/>
</dbReference>
<dbReference type="PANTHER" id="PTHR23061">
    <property type="entry name" value="DNA POLYMERASE 2 ALPHA 70 KDA SUBUNIT"/>
    <property type="match status" value="1"/>
</dbReference>
<evidence type="ECO:0000256" key="2">
    <source>
        <dbReference type="ARBA" id="ARBA00007299"/>
    </source>
</evidence>
<accession>A0A7R8YTW5</accession>
<evidence type="ECO:0000256" key="6">
    <source>
        <dbReference type="PIRNR" id="PIRNR018300"/>
    </source>
</evidence>
<dbReference type="Pfam" id="PF04042">
    <property type="entry name" value="DNA_pol_E_B"/>
    <property type="match status" value="1"/>
</dbReference>
<dbReference type="Pfam" id="PF22062">
    <property type="entry name" value="OB_DPOA2"/>
    <property type="match status" value="1"/>
</dbReference>
<dbReference type="Gene3D" id="1.10.8.530">
    <property type="entry name" value="DNA polymerase alpha-primase, subunit B, N-terminal domain"/>
    <property type="match status" value="1"/>
</dbReference>
<evidence type="ECO:0000256" key="3">
    <source>
        <dbReference type="ARBA" id="ARBA00018596"/>
    </source>
</evidence>
<dbReference type="Pfam" id="PF08418">
    <property type="entry name" value="Pol_alpha_B_N"/>
    <property type="match status" value="1"/>
</dbReference>
<sequence length="591" mass="65485">MASLNEISEQFETFGIEASEEVLAKCIDLCVTYSITDACEFVEQWMAYSVSNLEGAEPTVQYLMDMERKELVPRKAKQAGNKKAKPQTPLIHGYGSPGVRSPMPAANLEPLVDDNDDEFMDSYLCNTPKASRKGLPRTPATQKTALFSPASHSPLSGTPQSSGTEGSGKIIYSFGKTDVFRETTWTTTRQQNVQIKQIPNRESMSIKSKYMYDSSLDKCTILGDHLYHTATELCKKHFGTDATEYDLHNVDAVSQNPVKIIGRIACDFDGKLDRHSTLIVGTDEMKLRTTRLNFNNMNSFAVFPGQTIIASGVNPRGDTFYANEIFSDRLVTRPCQPELTEPLTFVIAAGPFTSKEDLTYDPLQRLIAYCKEFKPDVLLLMGPFMDADHELISTNALTETFESFFEKIIVGLVESLGEITICLVSSHKDVVSHMVYPTPPNNLRRSFPNVHMLPDPCIIGIDGLKVGITSTDIFGHLLEEEVSVNAGERVKRVVNYMLNESSFYPLNPPAMDVCYDSDLASKFARLDEPPNVLILPSKEKCFIRDINSCLTINPGSLASATSPGTYARMTIHPPKEGAGLTEYIAGQIIKI</sequence>
<dbReference type="InterPro" id="IPR043034">
    <property type="entry name" value="DNA_pol_alpha_B_N_sf"/>
</dbReference>
<dbReference type="PIRSF" id="PIRSF018300">
    <property type="entry name" value="DNA_pol_alph_2"/>
    <property type="match status" value="1"/>
</dbReference>
<evidence type="ECO:0000259" key="10">
    <source>
        <dbReference type="Pfam" id="PF22062"/>
    </source>
</evidence>
<dbReference type="Proteomes" id="UP000594454">
    <property type="component" value="Chromosome 3"/>
</dbReference>
<dbReference type="AlphaFoldDB" id="A0A7R8YTW5"/>
<dbReference type="InterPro" id="IPR054300">
    <property type="entry name" value="OB_DPOA2"/>
</dbReference>
<dbReference type="GO" id="GO:0005658">
    <property type="term" value="C:alpha DNA polymerase:primase complex"/>
    <property type="evidence" value="ECO:0007669"/>
    <property type="project" value="TreeGrafter"/>
</dbReference>
<gene>
    <name evidence="11" type="ORF">HERILL_LOCUS7718</name>
</gene>
<dbReference type="InParanoid" id="A0A7R8YTW5"/>
<dbReference type="InterPro" id="IPR007185">
    <property type="entry name" value="DNA_pol_a/d/e_bsu"/>
</dbReference>